<organism evidence="1 2">
    <name type="scientific">Trichonephila clavata</name>
    <name type="common">Joro spider</name>
    <name type="synonym">Nephila clavata</name>
    <dbReference type="NCBI Taxonomy" id="2740835"/>
    <lineage>
        <taxon>Eukaryota</taxon>
        <taxon>Metazoa</taxon>
        <taxon>Ecdysozoa</taxon>
        <taxon>Arthropoda</taxon>
        <taxon>Chelicerata</taxon>
        <taxon>Arachnida</taxon>
        <taxon>Araneae</taxon>
        <taxon>Araneomorphae</taxon>
        <taxon>Entelegynae</taxon>
        <taxon>Araneoidea</taxon>
        <taxon>Nephilidae</taxon>
        <taxon>Trichonephila</taxon>
    </lineage>
</organism>
<reference evidence="1" key="1">
    <citation type="submission" date="2020-07" db="EMBL/GenBank/DDBJ databases">
        <title>Multicomponent nature underlies the extraordinary mechanical properties of spider dragline silk.</title>
        <authorList>
            <person name="Kono N."/>
            <person name="Nakamura H."/>
            <person name="Mori M."/>
            <person name="Yoshida Y."/>
            <person name="Ohtoshi R."/>
            <person name="Malay A.D."/>
            <person name="Moran D.A.P."/>
            <person name="Tomita M."/>
            <person name="Numata K."/>
            <person name="Arakawa K."/>
        </authorList>
    </citation>
    <scope>NUCLEOTIDE SEQUENCE</scope>
</reference>
<name>A0A8X6G367_TRICU</name>
<dbReference type="Proteomes" id="UP000887116">
    <property type="component" value="Unassembled WGS sequence"/>
</dbReference>
<comment type="caution">
    <text evidence="1">The sequence shown here is derived from an EMBL/GenBank/DDBJ whole genome shotgun (WGS) entry which is preliminary data.</text>
</comment>
<gene>
    <name evidence="1" type="primary">NCL1_48983</name>
    <name evidence="1" type="ORF">TNCT_513891</name>
</gene>
<protein>
    <submittedName>
        <fullName evidence="1">Uncharacterized protein</fullName>
    </submittedName>
</protein>
<dbReference type="EMBL" id="BMAO01004481">
    <property type="protein sequence ID" value="GFQ94961.1"/>
    <property type="molecule type" value="Genomic_DNA"/>
</dbReference>
<evidence type="ECO:0000313" key="1">
    <source>
        <dbReference type="EMBL" id="GFQ94961.1"/>
    </source>
</evidence>
<proteinExistence type="predicted"/>
<keyword evidence="2" id="KW-1185">Reference proteome</keyword>
<accession>A0A8X6G367</accession>
<dbReference type="OrthoDB" id="10455969at2759"/>
<evidence type="ECO:0000313" key="2">
    <source>
        <dbReference type="Proteomes" id="UP000887116"/>
    </source>
</evidence>
<sequence length="281" mass="33290">MNEYASSDFCHLTLTKISESQAEMSYIARMRNVIQFQIESSADYEYVKQEFIHLVLFNPERKEQIGIILCHALSIIAKSHVLLHNYQHFLQWETIMINENDFLLNQNQSEENEEIIPLANANISRKLFLIVTFTDLLNCFVEMKSNIPARQYRKQQFSNSHLDRLAFNNPTSNLDTMYDESTWRRLYANPCTVLCCRDEDIILYKKEQTQEKREINVFKKIMERQTGELLNIFHVLKSIASPYYYILPHTHELLDSRRNDYLNLMSICFVSKLNIIVKNKV</sequence>
<dbReference type="AlphaFoldDB" id="A0A8X6G367"/>